<evidence type="ECO:0000256" key="6">
    <source>
        <dbReference type="ARBA" id="ARBA00022806"/>
    </source>
</evidence>
<keyword evidence="4 12" id="KW-0547">Nucleotide-binding</keyword>
<dbReference type="SUPFAM" id="SSF52540">
    <property type="entry name" value="P-loop containing nucleoside triphosphate hydrolases"/>
    <property type="match status" value="2"/>
</dbReference>
<dbReference type="GO" id="GO:0016887">
    <property type="term" value="F:ATP hydrolysis activity"/>
    <property type="evidence" value="ECO:0007669"/>
    <property type="project" value="RHEA"/>
</dbReference>
<dbReference type="Pfam" id="PF18074">
    <property type="entry name" value="PriA_C"/>
    <property type="match status" value="1"/>
</dbReference>
<dbReference type="InterPro" id="IPR042115">
    <property type="entry name" value="PriA_3primeBD_sf"/>
</dbReference>
<accession>A0A4Q9GV10</accession>
<keyword evidence="16" id="KW-1185">Reference proteome</keyword>
<evidence type="ECO:0000256" key="9">
    <source>
        <dbReference type="ARBA" id="ARBA00023125"/>
    </source>
</evidence>
<evidence type="ECO:0000256" key="1">
    <source>
        <dbReference type="ARBA" id="ARBA00022515"/>
    </source>
</evidence>
<keyword evidence="8 12" id="KW-0067">ATP-binding</keyword>
<dbReference type="Proteomes" id="UP000292120">
    <property type="component" value="Unassembled WGS sequence"/>
</dbReference>
<dbReference type="NCBIfam" id="NF004067">
    <property type="entry name" value="PRK05580.1-4"/>
    <property type="match status" value="1"/>
</dbReference>
<keyword evidence="3 12" id="KW-0479">Metal-binding</keyword>
<dbReference type="InterPro" id="IPR040498">
    <property type="entry name" value="PriA_CRR"/>
</dbReference>
<dbReference type="CDD" id="cd17929">
    <property type="entry name" value="DEXHc_priA"/>
    <property type="match status" value="1"/>
</dbReference>
<evidence type="ECO:0000256" key="8">
    <source>
        <dbReference type="ARBA" id="ARBA00022840"/>
    </source>
</evidence>
<evidence type="ECO:0000256" key="13">
    <source>
        <dbReference type="SAM" id="MobiDB-lite"/>
    </source>
</evidence>
<feature type="compositionally biased region" description="Low complexity" evidence="13">
    <location>
        <begin position="135"/>
        <end position="154"/>
    </location>
</feature>
<keyword evidence="2 12" id="KW-0235">DNA replication</keyword>
<keyword evidence="5 12" id="KW-0378">Hydrolase</keyword>
<comment type="subunit">
    <text evidence="12">Component of the replication restart primosome.</text>
</comment>
<dbReference type="GO" id="GO:0006270">
    <property type="term" value="P:DNA replication initiation"/>
    <property type="evidence" value="ECO:0007669"/>
    <property type="project" value="TreeGrafter"/>
</dbReference>
<comment type="catalytic activity">
    <reaction evidence="12">
        <text>Couples ATP hydrolysis with the unwinding of duplex DNA by translocating in the 3'-5' direction.</text>
        <dbReference type="EC" id="5.6.2.4"/>
    </reaction>
</comment>
<evidence type="ECO:0000259" key="14">
    <source>
        <dbReference type="PROSITE" id="PS51192"/>
    </source>
</evidence>
<dbReference type="InterPro" id="IPR001650">
    <property type="entry name" value="Helicase_C-like"/>
</dbReference>
<dbReference type="SMART" id="SM00487">
    <property type="entry name" value="DEXDc"/>
    <property type="match status" value="1"/>
</dbReference>
<dbReference type="InterPro" id="IPR011545">
    <property type="entry name" value="DEAD/DEAH_box_helicase_dom"/>
</dbReference>
<keyword evidence="9 12" id="KW-0238">DNA-binding</keyword>
<comment type="cofactor">
    <cofactor evidence="12">
        <name>Zn(2+)</name>
        <dbReference type="ChEBI" id="CHEBI:29105"/>
    </cofactor>
    <text evidence="12">Binds 2 zinc ions per subunit.</text>
</comment>
<dbReference type="GO" id="GO:1990077">
    <property type="term" value="C:primosome complex"/>
    <property type="evidence" value="ECO:0007669"/>
    <property type="project" value="UniProtKB-UniRule"/>
</dbReference>
<feature type="binding site" evidence="12">
    <location>
        <position position="420"/>
    </location>
    <ligand>
        <name>Zn(2+)</name>
        <dbReference type="ChEBI" id="CHEBI:29105"/>
        <label>2</label>
    </ligand>
</feature>
<dbReference type="InterPro" id="IPR027417">
    <property type="entry name" value="P-loop_NTPase"/>
</dbReference>
<sequence>MADQPWPAGTLVRVPLGRRVVTGVVWGPGAEGEGCLPREQLKPITEALPDLPPLPAHWLQLVRFAAQYYQRALGEMAMMVLPPELRQIDAVQWGRRFKRLNKVLNPPPPKPPSKRRAAQAAAEAVPAADADHASEPAPVSAPASASGPLPGSADTAALAATPEQAQALAALLDDTVQPPPTSLLWGSTGSGKTEVYLQHAQAVLATGRQVLMMVPEINLTPQLEARVAERFAGRRIVSLHSGLTPAQRLQHWVMAHLGEADIVLGTRLAVFTPLPRLGLIVVDEEHDPSYKQQDGARYSARDLAVYRGHLEKVPVVLGSATPSLESWFNAQPVGQGGTGRYRLLPMPSRVGQGRMPKVRLIDMGTLPKPAPGEEAPALARPLLEAVAERIERGEQSLILLNRRGYAPVLHCTDCGWKSGCPHCSAWRVFHKADRTLRCHHCGFAERVPRACPDCGNQDIAPVGRGTERLEEQLAEALPGARVGRIDADVTRHKGALEEKLASVHAGEVDVLVGTQMVAKGHDFRRITLVAAANPDAALFASDFRAAERQFALLLQAAGRAGRDAAVAGHSEMWVQTWHPTHPLYDALRRYDFEAFAQAQLKERQAAGLPPYSHLAMLRAEAKTQGAAQTFLDQAAAAMEAAAAQLNDQGGGLLLYPAVPTAVQRVANVERAQMLIEAQQRPALLKLLQQATPAWLALAQQNRPNGLIRWAVDVDPLAI</sequence>
<dbReference type="GO" id="GO:0005524">
    <property type="term" value="F:ATP binding"/>
    <property type="evidence" value="ECO:0007669"/>
    <property type="project" value="UniProtKB-UniRule"/>
</dbReference>
<dbReference type="PANTHER" id="PTHR30580:SF0">
    <property type="entry name" value="PRIMOSOMAL PROTEIN N"/>
    <property type="match status" value="1"/>
</dbReference>
<comment type="function">
    <text evidence="12">Initiates the restart of stalled replication forks, which reloads the replicative helicase on sites other than the origin of replication. Recognizes and binds to abandoned replication forks and remodels them to uncover a helicase loading site. Promotes assembly of the primosome at these replication forks.</text>
</comment>
<dbReference type="EMBL" id="SIXI01000008">
    <property type="protein sequence ID" value="TBO27977.1"/>
    <property type="molecule type" value="Genomic_DNA"/>
</dbReference>
<evidence type="ECO:0000256" key="7">
    <source>
        <dbReference type="ARBA" id="ARBA00022833"/>
    </source>
</evidence>
<feature type="domain" description="Helicase ATP-binding" evidence="14">
    <location>
        <begin position="173"/>
        <end position="340"/>
    </location>
</feature>
<dbReference type="Pfam" id="PF00271">
    <property type="entry name" value="Helicase_C"/>
    <property type="match status" value="1"/>
</dbReference>
<reference evidence="15 16" key="1">
    <citation type="submission" date="2019-02" db="EMBL/GenBank/DDBJ databases">
        <title>Aquabacterium sp. strain KMB7.</title>
        <authorList>
            <person name="Chen W.-M."/>
        </authorList>
    </citation>
    <scope>NUCLEOTIDE SEQUENCE [LARGE SCALE GENOMIC DNA]</scope>
    <source>
        <strain evidence="15 16">KMB7</strain>
    </source>
</reference>
<comment type="catalytic activity">
    <reaction evidence="11 12">
        <text>ATP + H2O = ADP + phosphate + H(+)</text>
        <dbReference type="Rhea" id="RHEA:13065"/>
        <dbReference type="ChEBI" id="CHEBI:15377"/>
        <dbReference type="ChEBI" id="CHEBI:15378"/>
        <dbReference type="ChEBI" id="CHEBI:30616"/>
        <dbReference type="ChEBI" id="CHEBI:43474"/>
        <dbReference type="ChEBI" id="CHEBI:456216"/>
        <dbReference type="EC" id="5.6.2.4"/>
    </reaction>
</comment>
<dbReference type="PROSITE" id="PS51192">
    <property type="entry name" value="HELICASE_ATP_BIND_1"/>
    <property type="match status" value="1"/>
</dbReference>
<dbReference type="GO" id="GO:0006302">
    <property type="term" value="P:double-strand break repair"/>
    <property type="evidence" value="ECO:0007669"/>
    <property type="project" value="InterPro"/>
</dbReference>
<feature type="region of interest" description="Disordered" evidence="13">
    <location>
        <begin position="101"/>
        <end position="154"/>
    </location>
</feature>
<feature type="binding site" evidence="12">
    <location>
        <position position="454"/>
    </location>
    <ligand>
        <name>Zn(2+)</name>
        <dbReference type="ChEBI" id="CHEBI:29105"/>
        <label>1</label>
    </ligand>
</feature>
<organism evidence="15 16">
    <name type="scientific">Aquabacterium lacunae</name>
    <dbReference type="NCBI Taxonomy" id="2528630"/>
    <lineage>
        <taxon>Bacteria</taxon>
        <taxon>Pseudomonadati</taxon>
        <taxon>Pseudomonadota</taxon>
        <taxon>Betaproteobacteria</taxon>
        <taxon>Burkholderiales</taxon>
        <taxon>Aquabacterium</taxon>
    </lineage>
</organism>
<evidence type="ECO:0000313" key="15">
    <source>
        <dbReference type="EMBL" id="TBO27977.1"/>
    </source>
</evidence>
<dbReference type="Gene3D" id="3.40.1440.60">
    <property type="entry name" value="PriA, 3(prime) DNA-binding domain"/>
    <property type="match status" value="1"/>
</dbReference>
<feature type="binding site" evidence="12">
    <location>
        <position position="438"/>
    </location>
    <ligand>
        <name>Zn(2+)</name>
        <dbReference type="ChEBI" id="CHEBI:29105"/>
        <label>2</label>
    </ligand>
</feature>
<dbReference type="NCBIfam" id="TIGR00595">
    <property type="entry name" value="priA"/>
    <property type="match status" value="1"/>
</dbReference>
<dbReference type="InterPro" id="IPR005259">
    <property type="entry name" value="PriA"/>
</dbReference>
<keyword evidence="6 12" id="KW-0347">Helicase</keyword>
<feature type="compositionally biased region" description="Low complexity" evidence="13">
    <location>
        <begin position="118"/>
        <end position="128"/>
    </location>
</feature>
<evidence type="ECO:0000256" key="5">
    <source>
        <dbReference type="ARBA" id="ARBA00022801"/>
    </source>
</evidence>
<evidence type="ECO:0000256" key="4">
    <source>
        <dbReference type="ARBA" id="ARBA00022741"/>
    </source>
</evidence>
<dbReference type="Pfam" id="PF18319">
    <property type="entry name" value="Zn_ribbon_PriA"/>
    <property type="match status" value="1"/>
</dbReference>
<feature type="binding site" evidence="12">
    <location>
        <position position="411"/>
    </location>
    <ligand>
        <name>Zn(2+)</name>
        <dbReference type="ChEBI" id="CHEBI:29105"/>
        <label>1</label>
    </ligand>
</feature>
<feature type="binding site" evidence="12">
    <location>
        <position position="414"/>
    </location>
    <ligand>
        <name>Zn(2+)</name>
        <dbReference type="ChEBI" id="CHEBI:29105"/>
        <label>1</label>
    </ligand>
</feature>
<evidence type="ECO:0000256" key="12">
    <source>
        <dbReference type="HAMAP-Rule" id="MF_00983"/>
    </source>
</evidence>
<name>A0A4Q9GV10_9BURK</name>
<dbReference type="GO" id="GO:0006310">
    <property type="term" value="P:DNA recombination"/>
    <property type="evidence" value="ECO:0007669"/>
    <property type="project" value="InterPro"/>
</dbReference>
<feature type="binding site" evidence="12">
    <location>
        <position position="441"/>
    </location>
    <ligand>
        <name>Zn(2+)</name>
        <dbReference type="ChEBI" id="CHEBI:29105"/>
        <label>2</label>
    </ligand>
</feature>
<dbReference type="Gene3D" id="3.40.50.300">
    <property type="entry name" value="P-loop containing nucleotide triphosphate hydrolases"/>
    <property type="match status" value="2"/>
</dbReference>
<dbReference type="Pfam" id="PF00270">
    <property type="entry name" value="DEAD"/>
    <property type="match status" value="1"/>
</dbReference>
<keyword evidence="1 12" id="KW-0639">Primosome</keyword>
<dbReference type="OrthoDB" id="9759544at2"/>
<dbReference type="GO" id="GO:0008270">
    <property type="term" value="F:zinc ion binding"/>
    <property type="evidence" value="ECO:0007669"/>
    <property type="project" value="UniProtKB-UniRule"/>
</dbReference>
<dbReference type="AlphaFoldDB" id="A0A4Q9GV10"/>
<dbReference type="EC" id="5.6.2.4" evidence="12"/>
<dbReference type="GO" id="GO:0043138">
    <property type="term" value="F:3'-5' DNA helicase activity"/>
    <property type="evidence" value="ECO:0007669"/>
    <property type="project" value="UniProtKB-EC"/>
</dbReference>
<dbReference type="PANTHER" id="PTHR30580">
    <property type="entry name" value="PRIMOSOMAL PROTEIN N"/>
    <property type="match status" value="1"/>
</dbReference>
<dbReference type="Pfam" id="PF17764">
    <property type="entry name" value="PriA_3primeBD"/>
    <property type="match status" value="1"/>
</dbReference>
<dbReference type="GO" id="GO:0003677">
    <property type="term" value="F:DNA binding"/>
    <property type="evidence" value="ECO:0007669"/>
    <property type="project" value="UniProtKB-UniRule"/>
</dbReference>
<keyword evidence="10 12" id="KW-0413">Isomerase</keyword>
<evidence type="ECO:0000313" key="16">
    <source>
        <dbReference type="Proteomes" id="UP000292120"/>
    </source>
</evidence>
<proteinExistence type="inferred from homology"/>
<dbReference type="GO" id="GO:0006269">
    <property type="term" value="P:DNA replication, synthesis of primer"/>
    <property type="evidence" value="ECO:0007669"/>
    <property type="project" value="UniProtKB-KW"/>
</dbReference>
<evidence type="ECO:0000256" key="11">
    <source>
        <dbReference type="ARBA" id="ARBA00048988"/>
    </source>
</evidence>
<dbReference type="InterPro" id="IPR014001">
    <property type="entry name" value="Helicase_ATP-bd"/>
</dbReference>
<dbReference type="FunFam" id="3.40.50.300:FF:000489">
    <property type="entry name" value="Primosome assembly protein PriA"/>
    <property type="match status" value="1"/>
</dbReference>
<feature type="binding site" evidence="12">
    <location>
        <position position="451"/>
    </location>
    <ligand>
        <name>Zn(2+)</name>
        <dbReference type="ChEBI" id="CHEBI:29105"/>
        <label>1</label>
    </ligand>
</feature>
<dbReference type="InterPro" id="IPR041222">
    <property type="entry name" value="PriA_3primeBD"/>
</dbReference>
<evidence type="ECO:0000256" key="2">
    <source>
        <dbReference type="ARBA" id="ARBA00022705"/>
    </source>
</evidence>
<keyword evidence="7 12" id="KW-0862">Zinc</keyword>
<comment type="caution">
    <text evidence="15">The sequence shown here is derived from an EMBL/GenBank/DDBJ whole genome shotgun (WGS) entry which is preliminary data.</text>
</comment>
<feature type="binding site" evidence="12">
    <location>
        <position position="423"/>
    </location>
    <ligand>
        <name>Zn(2+)</name>
        <dbReference type="ChEBI" id="CHEBI:29105"/>
        <label>2</label>
    </ligand>
</feature>
<comment type="similarity">
    <text evidence="12">Belongs to the helicase family. PriA subfamily.</text>
</comment>
<protein>
    <recommendedName>
        <fullName evidence="12">Replication restart protein PriA</fullName>
    </recommendedName>
    <alternativeName>
        <fullName evidence="12">ATP-dependent DNA helicase PriA</fullName>
        <ecNumber evidence="12">5.6.2.4</ecNumber>
    </alternativeName>
    <alternativeName>
        <fullName evidence="12">DNA 3'-5' helicase PriA</fullName>
    </alternativeName>
</protein>
<gene>
    <name evidence="12" type="primary">priA</name>
    <name evidence="15" type="ORF">EYS42_15945</name>
</gene>
<dbReference type="InterPro" id="IPR041236">
    <property type="entry name" value="PriA_C"/>
</dbReference>
<dbReference type="SMART" id="SM00490">
    <property type="entry name" value="HELICc"/>
    <property type="match status" value="1"/>
</dbReference>
<dbReference type="HAMAP" id="MF_00983">
    <property type="entry name" value="PriA"/>
    <property type="match status" value="1"/>
</dbReference>
<evidence type="ECO:0000256" key="3">
    <source>
        <dbReference type="ARBA" id="ARBA00022723"/>
    </source>
</evidence>
<evidence type="ECO:0000256" key="10">
    <source>
        <dbReference type="ARBA" id="ARBA00023235"/>
    </source>
</evidence>